<name>A0A4S8IKZ6_MUSBA</name>
<keyword evidence="2" id="KW-1185">Reference proteome</keyword>
<gene>
    <name evidence="1" type="ORF">C4D60_Mb06t03210</name>
</gene>
<dbReference type="AlphaFoldDB" id="A0A4S8IKZ6"/>
<sequence>MESKNPDLILCCSKDPFFGRREKRPAADELMNPIRCRPKSKLSILTTPKLEALLHRLGLFISENKTGAGPASQNLQKIGSEEPENELETMKAAREGILEGGGARRGALETEQEGKRQQSLSSMFCWTTAGLVLSVVCSSIGDLVVLWNDFHVVLCIVVHIKFIGLKIEGRFKDNEGTSQKSQNIQHTSRSVFLLMPNCSCSGPIKAQAKLEEGLLAVLPASLHHLYRKRAKLIRMMRMSRPRLVSRGSTEGGAQIVSLALLSCTTGRCWEGDSLFDPSKT</sequence>
<protein>
    <submittedName>
        <fullName evidence="1">Uncharacterized protein</fullName>
    </submittedName>
</protein>
<evidence type="ECO:0000313" key="2">
    <source>
        <dbReference type="Proteomes" id="UP000317650"/>
    </source>
</evidence>
<evidence type="ECO:0000313" key="1">
    <source>
        <dbReference type="EMBL" id="THU48839.1"/>
    </source>
</evidence>
<reference evidence="1 2" key="1">
    <citation type="journal article" date="2019" name="Nat. Plants">
        <title>Genome sequencing of Musa balbisiana reveals subgenome evolution and function divergence in polyploid bananas.</title>
        <authorList>
            <person name="Yao X."/>
        </authorList>
    </citation>
    <scope>NUCLEOTIDE SEQUENCE [LARGE SCALE GENOMIC DNA]</scope>
    <source>
        <strain evidence="2">cv. DH-PKW</strain>
        <tissue evidence="1">Leaves</tissue>
    </source>
</reference>
<comment type="caution">
    <text evidence="1">The sequence shown here is derived from an EMBL/GenBank/DDBJ whole genome shotgun (WGS) entry which is preliminary data.</text>
</comment>
<dbReference type="Proteomes" id="UP000317650">
    <property type="component" value="Chromosome 6"/>
</dbReference>
<proteinExistence type="predicted"/>
<accession>A0A4S8IKZ6</accession>
<dbReference type="EMBL" id="PYDT01000009">
    <property type="protein sequence ID" value="THU48839.1"/>
    <property type="molecule type" value="Genomic_DNA"/>
</dbReference>
<organism evidence="1 2">
    <name type="scientific">Musa balbisiana</name>
    <name type="common">Banana</name>
    <dbReference type="NCBI Taxonomy" id="52838"/>
    <lineage>
        <taxon>Eukaryota</taxon>
        <taxon>Viridiplantae</taxon>
        <taxon>Streptophyta</taxon>
        <taxon>Embryophyta</taxon>
        <taxon>Tracheophyta</taxon>
        <taxon>Spermatophyta</taxon>
        <taxon>Magnoliopsida</taxon>
        <taxon>Liliopsida</taxon>
        <taxon>Zingiberales</taxon>
        <taxon>Musaceae</taxon>
        <taxon>Musa</taxon>
    </lineage>
</organism>